<protein>
    <recommendedName>
        <fullName evidence="3">RNA-directed DNA polymerase</fullName>
    </recommendedName>
</protein>
<name>Q2HT75_MEDTR</name>
<evidence type="ECO:0000256" key="1">
    <source>
        <dbReference type="SAM" id="MobiDB-lite"/>
    </source>
</evidence>
<dbReference type="AlphaFoldDB" id="Q2HT75"/>
<evidence type="ECO:0000313" key="2">
    <source>
        <dbReference type="EMBL" id="ABD32731.1"/>
    </source>
</evidence>
<accession>Q2HT75</accession>
<sequence>MKKRELESEREKEVGCEGEGKGKKKKKKTRYFGRKKDVSFSTATHRTKGILDYIYSDLWWPSKVTSYGGRRYMMTIIDDFSRKVWVYFLQHKNETFPHSRSGKFLLKLRQGKM</sequence>
<organism evidence="2">
    <name type="scientific">Medicago truncatula</name>
    <name type="common">Barrel medic</name>
    <name type="synonym">Medicago tribuloides</name>
    <dbReference type="NCBI Taxonomy" id="3880"/>
    <lineage>
        <taxon>Eukaryota</taxon>
        <taxon>Viridiplantae</taxon>
        <taxon>Streptophyta</taxon>
        <taxon>Embryophyta</taxon>
        <taxon>Tracheophyta</taxon>
        <taxon>Spermatophyta</taxon>
        <taxon>Magnoliopsida</taxon>
        <taxon>eudicotyledons</taxon>
        <taxon>Gunneridae</taxon>
        <taxon>Pentapetalae</taxon>
        <taxon>rosids</taxon>
        <taxon>fabids</taxon>
        <taxon>Fabales</taxon>
        <taxon>Fabaceae</taxon>
        <taxon>Papilionoideae</taxon>
        <taxon>50 kb inversion clade</taxon>
        <taxon>NPAAA clade</taxon>
        <taxon>Hologalegina</taxon>
        <taxon>IRL clade</taxon>
        <taxon>Trifolieae</taxon>
        <taxon>Medicago</taxon>
    </lineage>
</organism>
<feature type="compositionally biased region" description="Basic and acidic residues" evidence="1">
    <location>
        <begin position="1"/>
        <end position="21"/>
    </location>
</feature>
<dbReference type="InterPro" id="IPR036397">
    <property type="entry name" value="RNaseH_sf"/>
</dbReference>
<feature type="region of interest" description="Disordered" evidence="1">
    <location>
        <begin position="1"/>
        <end position="28"/>
    </location>
</feature>
<dbReference type="SUPFAM" id="SSF53098">
    <property type="entry name" value="Ribonuclease H-like"/>
    <property type="match status" value="1"/>
</dbReference>
<dbReference type="InterPro" id="IPR039537">
    <property type="entry name" value="Retrotran_Ty1/copia-like"/>
</dbReference>
<dbReference type="Gene3D" id="3.30.420.10">
    <property type="entry name" value="Ribonuclease H-like superfamily/Ribonuclease H"/>
    <property type="match status" value="1"/>
</dbReference>
<dbReference type="EMBL" id="AC150777">
    <property type="protein sequence ID" value="ABD32731.1"/>
    <property type="molecule type" value="Genomic_DNA"/>
</dbReference>
<reference evidence="2" key="2">
    <citation type="submission" date="2006-02" db="EMBL/GenBank/DDBJ databases">
        <authorList>
            <consortium name="The International Medicago Genome Annotation Group"/>
        </authorList>
    </citation>
    <scope>NUCLEOTIDE SEQUENCE</scope>
</reference>
<dbReference type="PANTHER" id="PTHR42648">
    <property type="entry name" value="TRANSPOSASE, PUTATIVE-RELATED"/>
    <property type="match status" value="1"/>
</dbReference>
<dbReference type="GO" id="GO:0003676">
    <property type="term" value="F:nucleic acid binding"/>
    <property type="evidence" value="ECO:0007669"/>
    <property type="project" value="InterPro"/>
</dbReference>
<gene>
    <name evidence="2" type="ORF">MtrDRAFT_AC150777g6v1</name>
</gene>
<dbReference type="InterPro" id="IPR012337">
    <property type="entry name" value="RNaseH-like_sf"/>
</dbReference>
<proteinExistence type="predicted"/>
<evidence type="ECO:0008006" key="3">
    <source>
        <dbReference type="Google" id="ProtNLM"/>
    </source>
</evidence>
<reference evidence="2" key="1">
    <citation type="submission" date="2004-10" db="EMBL/GenBank/DDBJ databases">
        <title>Medicago truncatula BAC genomic sequence.</title>
        <authorList>
            <person name="Town C.D."/>
            <person name="Tallon L.J."/>
            <person name="Arbogast T."/>
            <person name="Althoff R."/>
            <person name="Hine E."/>
            <person name="Monaghan E."/>
            <person name="Smith S.A."/>
            <person name="Utterback T."/>
            <person name="Feldblyum T."/>
            <person name="Koo H."/>
            <person name="Cheung F."/>
        </authorList>
    </citation>
    <scope>NUCLEOTIDE SEQUENCE</scope>
</reference>
<dbReference type="PANTHER" id="PTHR42648:SF28">
    <property type="entry name" value="TRANSPOSON-ENCODED PROTEIN WITH RIBONUCLEASE H-LIKE AND RETROVIRUS ZINC FINGER-LIKE DOMAINS"/>
    <property type="match status" value="1"/>
</dbReference>